<dbReference type="InterPro" id="IPR025996">
    <property type="entry name" value="MT1864/Rv1816-like_C"/>
</dbReference>
<accession>A0ABP8D9N7</accession>
<keyword evidence="7" id="KW-1185">Reference proteome</keyword>
<dbReference type="PANTHER" id="PTHR30055:SF239">
    <property type="entry name" value="TRANSCRIPTIONAL REGULATORY PROTEIN"/>
    <property type="match status" value="1"/>
</dbReference>
<evidence type="ECO:0000256" key="1">
    <source>
        <dbReference type="ARBA" id="ARBA00023015"/>
    </source>
</evidence>
<reference evidence="7" key="1">
    <citation type="journal article" date="2019" name="Int. J. Syst. Evol. Microbiol.">
        <title>The Global Catalogue of Microorganisms (GCM) 10K type strain sequencing project: providing services to taxonomists for standard genome sequencing and annotation.</title>
        <authorList>
            <consortium name="The Broad Institute Genomics Platform"/>
            <consortium name="The Broad Institute Genome Sequencing Center for Infectious Disease"/>
            <person name="Wu L."/>
            <person name="Ma J."/>
        </authorList>
    </citation>
    <scope>NUCLEOTIDE SEQUENCE [LARGE SCALE GENOMIC DNA]</scope>
    <source>
        <strain evidence="7">JCM 17441</strain>
    </source>
</reference>
<dbReference type="RefSeq" id="WP_345128621.1">
    <property type="nucleotide sequence ID" value="NZ_BAABAT010000010.1"/>
</dbReference>
<dbReference type="SUPFAM" id="SSF48498">
    <property type="entry name" value="Tetracyclin repressor-like, C-terminal domain"/>
    <property type="match status" value="1"/>
</dbReference>
<feature type="domain" description="HTH tetR-type" evidence="5">
    <location>
        <begin position="5"/>
        <end position="65"/>
    </location>
</feature>
<dbReference type="InterPro" id="IPR050109">
    <property type="entry name" value="HTH-type_TetR-like_transc_reg"/>
</dbReference>
<dbReference type="InterPro" id="IPR001647">
    <property type="entry name" value="HTH_TetR"/>
</dbReference>
<comment type="caution">
    <text evidence="6">The sequence shown here is derived from an EMBL/GenBank/DDBJ whole genome shotgun (WGS) entry which is preliminary data.</text>
</comment>
<organism evidence="6 7">
    <name type="scientific">Dactylosporangium darangshiense</name>
    <dbReference type="NCBI Taxonomy" id="579108"/>
    <lineage>
        <taxon>Bacteria</taxon>
        <taxon>Bacillati</taxon>
        <taxon>Actinomycetota</taxon>
        <taxon>Actinomycetes</taxon>
        <taxon>Micromonosporales</taxon>
        <taxon>Micromonosporaceae</taxon>
        <taxon>Dactylosporangium</taxon>
    </lineage>
</organism>
<evidence type="ECO:0000256" key="3">
    <source>
        <dbReference type="ARBA" id="ARBA00023163"/>
    </source>
</evidence>
<protein>
    <submittedName>
        <fullName evidence="6">TetR-like C-terminal domain-containing protein</fullName>
    </submittedName>
</protein>
<dbReference type="PROSITE" id="PS50977">
    <property type="entry name" value="HTH_TETR_2"/>
    <property type="match status" value="1"/>
</dbReference>
<dbReference type="InterPro" id="IPR036271">
    <property type="entry name" value="Tet_transcr_reg_TetR-rel_C_sf"/>
</dbReference>
<dbReference type="EMBL" id="BAABAT010000010">
    <property type="protein sequence ID" value="GAA4250657.1"/>
    <property type="molecule type" value="Genomic_DNA"/>
</dbReference>
<name>A0ABP8D9N7_9ACTN</name>
<dbReference type="Gene3D" id="1.10.357.10">
    <property type="entry name" value="Tetracycline Repressor, domain 2"/>
    <property type="match status" value="1"/>
</dbReference>
<dbReference type="PANTHER" id="PTHR30055">
    <property type="entry name" value="HTH-TYPE TRANSCRIPTIONAL REGULATOR RUTR"/>
    <property type="match status" value="1"/>
</dbReference>
<feature type="DNA-binding region" description="H-T-H motif" evidence="4">
    <location>
        <begin position="28"/>
        <end position="47"/>
    </location>
</feature>
<evidence type="ECO:0000256" key="4">
    <source>
        <dbReference type="PROSITE-ProRule" id="PRU00335"/>
    </source>
</evidence>
<keyword evidence="1" id="KW-0805">Transcription regulation</keyword>
<keyword evidence="2 4" id="KW-0238">DNA-binding</keyword>
<keyword evidence="3" id="KW-0804">Transcription</keyword>
<dbReference type="Pfam" id="PF13305">
    <property type="entry name" value="TetR_C_33"/>
    <property type="match status" value="1"/>
</dbReference>
<dbReference type="Pfam" id="PF00440">
    <property type="entry name" value="TetR_N"/>
    <property type="match status" value="1"/>
</dbReference>
<dbReference type="InterPro" id="IPR009057">
    <property type="entry name" value="Homeodomain-like_sf"/>
</dbReference>
<proteinExistence type="predicted"/>
<evidence type="ECO:0000313" key="6">
    <source>
        <dbReference type="EMBL" id="GAA4250657.1"/>
    </source>
</evidence>
<gene>
    <name evidence="6" type="ORF">GCM10022255_040150</name>
</gene>
<dbReference type="SUPFAM" id="SSF46689">
    <property type="entry name" value="Homeodomain-like"/>
    <property type="match status" value="1"/>
</dbReference>
<sequence>MVRAGLSRAQVCTAALELADEVGIDHVTMTALARRLGVAVPSLYEHVRGVPDLLDAVAAQATGQLADRLGEALQGRAGRDALIAYATALRSWVLSHPGRYAATVRPLTDPEGSAAQARIVAGCAALLRGYGLEETRAVDAVRFVYSTMHGFIHLETDGGFSHARNLDTSWSLVLDAIDRALSTWPGRARVT</sequence>
<dbReference type="Gene3D" id="1.10.10.60">
    <property type="entry name" value="Homeodomain-like"/>
    <property type="match status" value="1"/>
</dbReference>
<evidence type="ECO:0000259" key="5">
    <source>
        <dbReference type="PROSITE" id="PS50977"/>
    </source>
</evidence>
<evidence type="ECO:0000256" key="2">
    <source>
        <dbReference type="ARBA" id="ARBA00023125"/>
    </source>
</evidence>
<dbReference type="Proteomes" id="UP001500620">
    <property type="component" value="Unassembled WGS sequence"/>
</dbReference>
<evidence type="ECO:0000313" key="7">
    <source>
        <dbReference type="Proteomes" id="UP001500620"/>
    </source>
</evidence>